<evidence type="ECO:0000256" key="16">
    <source>
        <dbReference type="ARBA" id="ARBA00023170"/>
    </source>
</evidence>
<feature type="non-terminal residue" evidence="26">
    <location>
        <position position="1"/>
    </location>
</feature>
<evidence type="ECO:0000256" key="1">
    <source>
        <dbReference type="ARBA" id="ARBA00004479"/>
    </source>
</evidence>
<dbReference type="Pfam" id="PF01453">
    <property type="entry name" value="B_lectin"/>
    <property type="match status" value="1"/>
</dbReference>
<keyword evidence="3" id="KW-0723">Serine/threonine-protein kinase</keyword>
<sequence>MKSLHGSVPLRLLFTLLIIGFLSSAYCENSSTISLHSENCVNNNTGENILQSTNGMFALKFFKPTEKYLYLVIAYIRYNQTIVWTANRNIPLRGNPCLKLGPETNLILQDTDGSVAWSANITQADHLELQASGNLVVKNSVNVTIWASFDHPTDTIIEGAYLGSGKSLISTKSLSDLSSGPYMLKMEPGGVVWYGNFPSPLPYGAWTFNPLGFQSSSSVNFALHSACNKTRLGYDLNGESITLVQEGNVTAECIQEIKGLDSTTTNIVTGAQLGNSIFRFLRLDMDGNLRTYIQSPLQQFPDTDIFSIFFQDVCKLPNICGPLGICSPGGTCKCEKESIFKQSQSKQGCLPRKTSICGASNQLVELEGIDYFANPYMQQSVSTLAQCKKLCLSNCSCAAVFFWGNSKACYHYQEIKSLRNVSDKSIRAFIKVGPGSFSDGSKTNHSKRKTIILKILVPLVCIVVFSTVLGLFLRRYKRKKPEQFRSEEDEFLENLPGLPPRFSFKEMEEATQGFSTMLGSGGYGVVFEGKLHDGRKVAVKRLGNADHGNLQFRAEVAALGSINHVNLVRLFGFCADGTNRLLIYEYMSNTSLDRWLFRQSHESSLFLDWKKRYMIIHDTARGLEFLHEKSRNRILHLDVKPQNILLDENFRAKLADFGLAKLMDRSQSRAFTRLRGTPGYLAPEWLLHAFATDKSDVFSFGMVLLEIISGRKNLDLSYPEGMEYFPCWAVGMIEEGKIMDVADPELRYSANYDSKQAENVIKIAFWCIQEDEKIRPSMHKVILMLEGHIEIEEPPLSIQFLSITHVRISAQTLESKFFYTEATASNNASFSTVLSA</sequence>
<dbReference type="SMART" id="SM00220">
    <property type="entry name" value="S_TKc"/>
    <property type="match status" value="1"/>
</dbReference>
<dbReference type="FunFam" id="1.10.510.10:FF:000248">
    <property type="entry name" value="S-receptor-like kinase 5"/>
    <property type="match status" value="1"/>
</dbReference>
<reference evidence="26 27" key="1">
    <citation type="journal article" date="2021" name="Nat. Plants">
        <title>The Taxus genome provides insights into paclitaxel biosynthesis.</title>
        <authorList>
            <person name="Xiong X."/>
            <person name="Gou J."/>
            <person name="Liao Q."/>
            <person name="Li Y."/>
            <person name="Zhou Q."/>
            <person name="Bi G."/>
            <person name="Li C."/>
            <person name="Du R."/>
            <person name="Wang X."/>
            <person name="Sun T."/>
            <person name="Guo L."/>
            <person name="Liang H."/>
            <person name="Lu P."/>
            <person name="Wu Y."/>
            <person name="Zhang Z."/>
            <person name="Ro D.K."/>
            <person name="Shang Y."/>
            <person name="Huang S."/>
            <person name="Yan J."/>
        </authorList>
    </citation>
    <scope>NUCLEOTIDE SEQUENCE [LARGE SCALE GENOMIC DNA]</scope>
    <source>
        <strain evidence="26">Ta-2019</strain>
    </source>
</reference>
<keyword evidence="27" id="KW-1185">Reference proteome</keyword>
<dbReference type="InterPro" id="IPR036426">
    <property type="entry name" value="Bulb-type_lectin_dom_sf"/>
</dbReference>
<evidence type="ECO:0000256" key="17">
    <source>
        <dbReference type="ARBA" id="ARBA00023180"/>
    </source>
</evidence>
<dbReference type="Gene3D" id="3.30.200.20">
    <property type="entry name" value="Phosphorylase Kinase, domain 1"/>
    <property type="match status" value="1"/>
</dbReference>
<dbReference type="SUPFAM" id="SSF56112">
    <property type="entry name" value="Protein kinase-like (PK-like)"/>
    <property type="match status" value="1"/>
</dbReference>
<dbReference type="AlphaFoldDB" id="A0AA38L534"/>
<dbReference type="InterPro" id="IPR000719">
    <property type="entry name" value="Prot_kinase_dom"/>
</dbReference>
<dbReference type="Proteomes" id="UP000824469">
    <property type="component" value="Unassembled WGS sequence"/>
</dbReference>
<dbReference type="PROSITE" id="PS50948">
    <property type="entry name" value="PAN"/>
    <property type="match status" value="1"/>
</dbReference>
<keyword evidence="8 22" id="KW-0732">Signal</keyword>
<evidence type="ECO:0000256" key="10">
    <source>
        <dbReference type="ARBA" id="ARBA00022741"/>
    </source>
</evidence>
<feature type="chain" id="PRO_5041228619" description="non-specific serine/threonine protein kinase" evidence="22">
    <location>
        <begin position="28"/>
        <end position="836"/>
    </location>
</feature>
<dbReference type="OMA" id="RFMRLDM"/>
<evidence type="ECO:0000256" key="21">
    <source>
        <dbReference type="SAM" id="Phobius"/>
    </source>
</evidence>
<keyword evidence="7 21" id="KW-0812">Transmembrane</keyword>
<evidence type="ECO:0000256" key="5">
    <source>
        <dbReference type="ARBA" id="ARBA00022553"/>
    </source>
</evidence>
<protein>
    <recommendedName>
        <fullName evidence="2">non-specific serine/threonine protein kinase</fullName>
        <ecNumber evidence="2">2.7.11.1</ecNumber>
    </recommendedName>
</protein>
<gene>
    <name evidence="26" type="ORF">KI387_022445</name>
</gene>
<dbReference type="PIRSF" id="PIRSF000641">
    <property type="entry name" value="SRK"/>
    <property type="match status" value="1"/>
</dbReference>
<keyword evidence="14 21" id="KW-0472">Membrane</keyword>
<dbReference type="Gene3D" id="2.90.10.10">
    <property type="entry name" value="Bulb-type lectin domain"/>
    <property type="match status" value="1"/>
</dbReference>
<dbReference type="InterPro" id="IPR008271">
    <property type="entry name" value="Ser/Thr_kinase_AS"/>
</dbReference>
<evidence type="ECO:0000313" key="27">
    <source>
        <dbReference type="Proteomes" id="UP000824469"/>
    </source>
</evidence>
<dbReference type="FunFam" id="3.30.200.20:FF:000178">
    <property type="entry name" value="serine/threonine-protein kinase PBS1-like"/>
    <property type="match status" value="1"/>
</dbReference>
<organism evidence="26 27">
    <name type="scientific">Taxus chinensis</name>
    <name type="common">Chinese yew</name>
    <name type="synonym">Taxus wallichiana var. chinensis</name>
    <dbReference type="NCBI Taxonomy" id="29808"/>
    <lineage>
        <taxon>Eukaryota</taxon>
        <taxon>Viridiplantae</taxon>
        <taxon>Streptophyta</taxon>
        <taxon>Embryophyta</taxon>
        <taxon>Tracheophyta</taxon>
        <taxon>Spermatophyta</taxon>
        <taxon>Pinopsida</taxon>
        <taxon>Pinidae</taxon>
        <taxon>Conifers II</taxon>
        <taxon>Cupressales</taxon>
        <taxon>Taxaceae</taxon>
        <taxon>Taxus</taxon>
    </lineage>
</organism>
<evidence type="ECO:0000256" key="8">
    <source>
        <dbReference type="ARBA" id="ARBA00022729"/>
    </source>
</evidence>
<dbReference type="Gene3D" id="1.10.510.10">
    <property type="entry name" value="Transferase(Phosphotransferase) domain 1"/>
    <property type="match status" value="1"/>
</dbReference>
<evidence type="ECO:0000256" key="6">
    <source>
        <dbReference type="ARBA" id="ARBA00022679"/>
    </source>
</evidence>
<keyword evidence="15" id="KW-1015">Disulfide bond</keyword>
<evidence type="ECO:0000259" key="23">
    <source>
        <dbReference type="PROSITE" id="PS50011"/>
    </source>
</evidence>
<keyword evidence="4" id="KW-0245">EGF-like domain</keyword>
<feature type="signal peptide" evidence="22">
    <location>
        <begin position="1"/>
        <end position="27"/>
    </location>
</feature>
<keyword evidence="11" id="KW-0418">Kinase</keyword>
<evidence type="ECO:0000256" key="2">
    <source>
        <dbReference type="ARBA" id="ARBA00012513"/>
    </source>
</evidence>
<keyword evidence="16" id="KW-0675">Receptor</keyword>
<keyword evidence="13 21" id="KW-1133">Transmembrane helix</keyword>
<name>A0AA38L534_TAXCH</name>
<evidence type="ECO:0000256" key="4">
    <source>
        <dbReference type="ARBA" id="ARBA00022536"/>
    </source>
</evidence>
<evidence type="ECO:0000256" key="15">
    <source>
        <dbReference type="ARBA" id="ARBA00023157"/>
    </source>
</evidence>
<dbReference type="GO" id="GO:0004674">
    <property type="term" value="F:protein serine/threonine kinase activity"/>
    <property type="evidence" value="ECO:0007669"/>
    <property type="project" value="UniProtKB-KW"/>
</dbReference>
<evidence type="ECO:0000256" key="13">
    <source>
        <dbReference type="ARBA" id="ARBA00022989"/>
    </source>
</evidence>
<dbReference type="PROSITE" id="PS00107">
    <property type="entry name" value="PROTEIN_KINASE_ATP"/>
    <property type="match status" value="1"/>
</dbReference>
<evidence type="ECO:0000259" key="25">
    <source>
        <dbReference type="PROSITE" id="PS50948"/>
    </source>
</evidence>
<dbReference type="PROSITE" id="PS50927">
    <property type="entry name" value="BULB_LECTIN"/>
    <property type="match status" value="1"/>
</dbReference>
<dbReference type="SMART" id="SM00108">
    <property type="entry name" value="B_lectin"/>
    <property type="match status" value="1"/>
</dbReference>
<dbReference type="GO" id="GO:0030246">
    <property type="term" value="F:carbohydrate binding"/>
    <property type="evidence" value="ECO:0007669"/>
    <property type="project" value="UniProtKB-KW"/>
</dbReference>
<keyword evidence="9" id="KW-0430">Lectin</keyword>
<accession>A0AA38L534</accession>
<evidence type="ECO:0000256" key="14">
    <source>
        <dbReference type="ARBA" id="ARBA00023136"/>
    </source>
</evidence>
<keyword evidence="12 20" id="KW-0067">ATP-binding</keyword>
<keyword evidence="10 20" id="KW-0547">Nucleotide-binding</keyword>
<evidence type="ECO:0000256" key="22">
    <source>
        <dbReference type="SAM" id="SignalP"/>
    </source>
</evidence>
<evidence type="ECO:0000259" key="24">
    <source>
        <dbReference type="PROSITE" id="PS50927"/>
    </source>
</evidence>
<dbReference type="PROSITE" id="PS50011">
    <property type="entry name" value="PROTEIN_KINASE_DOM"/>
    <property type="match status" value="1"/>
</dbReference>
<feature type="domain" description="Apple" evidence="25">
    <location>
        <begin position="357"/>
        <end position="433"/>
    </location>
</feature>
<dbReference type="InterPro" id="IPR003609">
    <property type="entry name" value="Pan_app"/>
</dbReference>
<feature type="domain" description="Protein kinase" evidence="23">
    <location>
        <begin position="512"/>
        <end position="791"/>
    </location>
</feature>
<evidence type="ECO:0000256" key="12">
    <source>
        <dbReference type="ARBA" id="ARBA00022840"/>
    </source>
</evidence>
<dbReference type="PANTHER" id="PTHR47976">
    <property type="entry name" value="G-TYPE LECTIN S-RECEPTOR-LIKE SERINE/THREONINE-PROTEIN KINASE SD2-5"/>
    <property type="match status" value="1"/>
</dbReference>
<dbReference type="EMBL" id="JAHRHJ020000005">
    <property type="protein sequence ID" value="KAH9313818.1"/>
    <property type="molecule type" value="Genomic_DNA"/>
</dbReference>
<dbReference type="InterPro" id="IPR024171">
    <property type="entry name" value="SRK-like_kinase"/>
</dbReference>
<evidence type="ECO:0000256" key="20">
    <source>
        <dbReference type="PROSITE-ProRule" id="PRU10141"/>
    </source>
</evidence>
<evidence type="ECO:0000256" key="18">
    <source>
        <dbReference type="ARBA" id="ARBA00047899"/>
    </source>
</evidence>
<evidence type="ECO:0000256" key="3">
    <source>
        <dbReference type="ARBA" id="ARBA00022527"/>
    </source>
</evidence>
<evidence type="ECO:0000313" key="26">
    <source>
        <dbReference type="EMBL" id="KAH9313818.1"/>
    </source>
</evidence>
<keyword evidence="5" id="KW-0597">Phosphoprotein</keyword>
<dbReference type="InterPro" id="IPR011009">
    <property type="entry name" value="Kinase-like_dom_sf"/>
</dbReference>
<feature type="binding site" evidence="20">
    <location>
        <position position="540"/>
    </location>
    <ligand>
        <name>ATP</name>
        <dbReference type="ChEBI" id="CHEBI:30616"/>
    </ligand>
</feature>
<comment type="catalytic activity">
    <reaction evidence="19">
        <text>L-seryl-[protein] + ATP = O-phospho-L-seryl-[protein] + ADP + H(+)</text>
        <dbReference type="Rhea" id="RHEA:17989"/>
        <dbReference type="Rhea" id="RHEA-COMP:9863"/>
        <dbReference type="Rhea" id="RHEA-COMP:11604"/>
        <dbReference type="ChEBI" id="CHEBI:15378"/>
        <dbReference type="ChEBI" id="CHEBI:29999"/>
        <dbReference type="ChEBI" id="CHEBI:30616"/>
        <dbReference type="ChEBI" id="CHEBI:83421"/>
        <dbReference type="ChEBI" id="CHEBI:456216"/>
        <dbReference type="EC" id="2.7.11.1"/>
    </reaction>
</comment>
<feature type="transmembrane region" description="Helical" evidence="21">
    <location>
        <begin position="451"/>
        <end position="473"/>
    </location>
</feature>
<dbReference type="GO" id="GO:0016020">
    <property type="term" value="C:membrane"/>
    <property type="evidence" value="ECO:0007669"/>
    <property type="project" value="UniProtKB-SubCell"/>
</dbReference>
<dbReference type="PROSITE" id="PS00108">
    <property type="entry name" value="PROTEIN_KINASE_ST"/>
    <property type="match status" value="1"/>
</dbReference>
<comment type="catalytic activity">
    <reaction evidence="18">
        <text>L-threonyl-[protein] + ATP = O-phospho-L-threonyl-[protein] + ADP + H(+)</text>
        <dbReference type="Rhea" id="RHEA:46608"/>
        <dbReference type="Rhea" id="RHEA-COMP:11060"/>
        <dbReference type="Rhea" id="RHEA-COMP:11605"/>
        <dbReference type="ChEBI" id="CHEBI:15378"/>
        <dbReference type="ChEBI" id="CHEBI:30013"/>
        <dbReference type="ChEBI" id="CHEBI:30616"/>
        <dbReference type="ChEBI" id="CHEBI:61977"/>
        <dbReference type="ChEBI" id="CHEBI:456216"/>
        <dbReference type="EC" id="2.7.11.1"/>
    </reaction>
</comment>
<comment type="caution">
    <text evidence="26">The sequence shown here is derived from an EMBL/GenBank/DDBJ whole genome shotgun (WGS) entry which is preliminary data.</text>
</comment>
<dbReference type="CDD" id="cd00028">
    <property type="entry name" value="B_lectin"/>
    <property type="match status" value="1"/>
</dbReference>
<comment type="subcellular location">
    <subcellularLocation>
        <location evidence="1">Membrane</location>
        <topology evidence="1">Single-pass type I membrane protein</topology>
    </subcellularLocation>
</comment>
<dbReference type="Pfam" id="PF00069">
    <property type="entry name" value="Pkinase"/>
    <property type="match status" value="1"/>
</dbReference>
<dbReference type="GO" id="GO:0005524">
    <property type="term" value="F:ATP binding"/>
    <property type="evidence" value="ECO:0007669"/>
    <property type="project" value="UniProtKB-UniRule"/>
</dbReference>
<evidence type="ECO:0000256" key="11">
    <source>
        <dbReference type="ARBA" id="ARBA00022777"/>
    </source>
</evidence>
<evidence type="ECO:0000256" key="19">
    <source>
        <dbReference type="ARBA" id="ARBA00048679"/>
    </source>
</evidence>
<keyword evidence="6" id="KW-0808">Transferase</keyword>
<dbReference type="EC" id="2.7.11.1" evidence="2"/>
<proteinExistence type="predicted"/>
<dbReference type="SUPFAM" id="SSF51110">
    <property type="entry name" value="alpha-D-mannose-specific plant lectins"/>
    <property type="match status" value="1"/>
</dbReference>
<dbReference type="InterPro" id="IPR051343">
    <property type="entry name" value="G-type_lectin_kinases/EP1-like"/>
</dbReference>
<evidence type="ECO:0000256" key="7">
    <source>
        <dbReference type="ARBA" id="ARBA00022692"/>
    </source>
</evidence>
<dbReference type="InterPro" id="IPR001480">
    <property type="entry name" value="Bulb-type_lectin_dom"/>
</dbReference>
<feature type="domain" description="Bulb-type lectin" evidence="24">
    <location>
        <begin position="35"/>
        <end position="150"/>
    </location>
</feature>
<keyword evidence="17" id="KW-0325">Glycoprotein</keyword>
<evidence type="ECO:0000256" key="9">
    <source>
        <dbReference type="ARBA" id="ARBA00022734"/>
    </source>
</evidence>
<dbReference type="InterPro" id="IPR017441">
    <property type="entry name" value="Protein_kinase_ATP_BS"/>
</dbReference>